<dbReference type="GO" id="GO:0005737">
    <property type="term" value="C:cytoplasm"/>
    <property type="evidence" value="ECO:0007669"/>
    <property type="project" value="UniProtKB-SubCell"/>
</dbReference>
<dbReference type="GO" id="GO:0061015">
    <property type="term" value="P:snRNA import into nucleus"/>
    <property type="evidence" value="ECO:0007669"/>
    <property type="project" value="InterPro"/>
</dbReference>
<dbReference type="CDD" id="cd09232">
    <property type="entry name" value="Snurportin-1_C"/>
    <property type="match status" value="1"/>
</dbReference>
<dbReference type="GO" id="GO:0003723">
    <property type="term" value="F:RNA binding"/>
    <property type="evidence" value="ECO:0007669"/>
    <property type="project" value="UniProtKB-KW"/>
</dbReference>
<comment type="subcellular location">
    <subcellularLocation>
        <location evidence="3">Cytoplasm</location>
    </subcellularLocation>
    <subcellularLocation>
        <location evidence="2">Nucleus</location>
    </subcellularLocation>
</comment>
<dbReference type="InterPro" id="IPR024721">
    <property type="entry name" value="Snurportin-1_N"/>
</dbReference>
<dbReference type="InterPro" id="IPR017336">
    <property type="entry name" value="Snurportin-1"/>
</dbReference>
<evidence type="ECO:0000256" key="5">
    <source>
        <dbReference type="ARBA" id="ARBA00016034"/>
    </source>
</evidence>
<comment type="similarity">
    <text evidence="4">Belongs to the snurportin family.</text>
</comment>
<evidence type="ECO:0000256" key="6">
    <source>
        <dbReference type="ARBA" id="ARBA00022448"/>
    </source>
</evidence>
<feature type="domain" description="Snurportin-1 N-terminal" evidence="10">
    <location>
        <begin position="24"/>
        <end position="57"/>
    </location>
</feature>
<keyword evidence="7" id="KW-0963">Cytoplasm</keyword>
<name>A0A6M2DP08_XENCH</name>
<reference evidence="12" key="1">
    <citation type="submission" date="2020-03" db="EMBL/GenBank/DDBJ databases">
        <title>Transcriptomic Profiling of the Digestive Tract of the Rat Flea, Xenopsylla cheopis, Following Blood Feeding and Infection with Yersinia pestis.</title>
        <authorList>
            <person name="Bland D.M."/>
            <person name="Martens C.A."/>
            <person name="Virtaneva K."/>
            <person name="Kanakabandi K."/>
            <person name="Long D."/>
            <person name="Rosenke R."/>
            <person name="Saturday G.A."/>
            <person name="Hoyt F.H."/>
            <person name="Bruno D.P."/>
            <person name="Ribeiro J.M.C."/>
            <person name="Hinnebusch J."/>
        </authorList>
    </citation>
    <scope>NUCLEOTIDE SEQUENCE</scope>
</reference>
<protein>
    <recommendedName>
        <fullName evidence="5">Snurportin-1</fullName>
    </recommendedName>
</protein>
<feature type="domain" description="Snurportin-1 m3G cap-binding" evidence="11">
    <location>
        <begin position="92"/>
        <end position="278"/>
    </location>
</feature>
<evidence type="ECO:0000259" key="10">
    <source>
        <dbReference type="Pfam" id="PF11538"/>
    </source>
</evidence>
<evidence type="ECO:0000256" key="7">
    <source>
        <dbReference type="ARBA" id="ARBA00022490"/>
    </source>
</evidence>
<evidence type="ECO:0000259" key="11">
    <source>
        <dbReference type="Pfam" id="PF21974"/>
    </source>
</evidence>
<keyword evidence="6" id="KW-0813">Transport</keyword>
<sequence length="354" mass="41169">MESLKLISVASSSGNYTSNFTHLYKIRPTKEDSQAIRRQKLLEQQKKFRNNLQDSSRILLLAQCEDEEECKPKRKSKNVSTKNVSAGSISKQLMFSEWMEELPENFENDWLMVLCPVGMRVLIVASRGRTKVITKRGRCLWEFQSALPGGNNAFSQIFKSAYTILDCIYSETTETFYILDLLAWGNQSFTNCDTEFRIFWLQGKLLEYPELGLRNIRSNLYPFTLLPYFTCSKESISNALTNWPFFNDNSPKVDGLLFYHKNAAYTAGFSPTVLWLLPFMVQEVICSDAIVNDKYLKERPIDYKGQKVFIHTFNEEHKKKKYKKEHSHSIMMEMQIMNDNSTFTANTEMDVEHN</sequence>
<evidence type="ECO:0000256" key="8">
    <source>
        <dbReference type="ARBA" id="ARBA00022884"/>
    </source>
</evidence>
<keyword evidence="8" id="KW-0694">RNA-binding</keyword>
<dbReference type="PANTHER" id="PTHR13403">
    <property type="entry name" value="SNURPORTIN1 RNUT1 PROTEIN RNA, U TRANSPORTER 1"/>
    <property type="match status" value="1"/>
</dbReference>
<evidence type="ECO:0000256" key="9">
    <source>
        <dbReference type="ARBA" id="ARBA00023242"/>
    </source>
</evidence>
<evidence type="ECO:0000256" key="4">
    <source>
        <dbReference type="ARBA" id="ARBA00007540"/>
    </source>
</evidence>
<dbReference type="AlphaFoldDB" id="A0A6M2DP08"/>
<dbReference type="EMBL" id="GIIL01003878">
    <property type="protein sequence ID" value="NOV47604.1"/>
    <property type="molecule type" value="Transcribed_RNA"/>
</dbReference>
<keyword evidence="12" id="KW-0675">Receptor</keyword>
<dbReference type="Pfam" id="PF21974">
    <property type="entry name" value="SPN1_m3Gcap_bd"/>
    <property type="match status" value="1"/>
</dbReference>
<dbReference type="Pfam" id="PF11538">
    <property type="entry name" value="Snurportin1"/>
    <property type="match status" value="1"/>
</dbReference>
<accession>A0A6M2DP08</accession>
<organism evidence="12">
    <name type="scientific">Xenopsylla cheopis</name>
    <name type="common">Oriental rat flea</name>
    <name type="synonym">Pulex cheopis</name>
    <dbReference type="NCBI Taxonomy" id="163159"/>
    <lineage>
        <taxon>Eukaryota</taxon>
        <taxon>Metazoa</taxon>
        <taxon>Ecdysozoa</taxon>
        <taxon>Arthropoda</taxon>
        <taxon>Hexapoda</taxon>
        <taxon>Insecta</taxon>
        <taxon>Pterygota</taxon>
        <taxon>Neoptera</taxon>
        <taxon>Endopterygota</taxon>
        <taxon>Siphonaptera</taxon>
        <taxon>Pulicidae</taxon>
        <taxon>Xenopsyllinae</taxon>
        <taxon>Xenopsylla</taxon>
    </lineage>
</organism>
<evidence type="ECO:0000313" key="12">
    <source>
        <dbReference type="EMBL" id="NOV47604.1"/>
    </source>
</evidence>
<evidence type="ECO:0000256" key="1">
    <source>
        <dbReference type="ARBA" id="ARBA00003975"/>
    </source>
</evidence>
<proteinExistence type="inferred from homology"/>
<dbReference type="GO" id="GO:0005634">
    <property type="term" value="C:nucleus"/>
    <property type="evidence" value="ECO:0007669"/>
    <property type="project" value="UniProtKB-SubCell"/>
</dbReference>
<dbReference type="PANTHER" id="PTHR13403:SF6">
    <property type="entry name" value="SNURPORTIN-1"/>
    <property type="match status" value="1"/>
</dbReference>
<keyword evidence="9" id="KW-0539">Nucleus</keyword>
<dbReference type="InterPro" id="IPR047857">
    <property type="entry name" value="Snurportin1_C"/>
</dbReference>
<dbReference type="SUPFAM" id="SSF56091">
    <property type="entry name" value="DNA ligase/mRNA capping enzyme, catalytic domain"/>
    <property type="match status" value="1"/>
</dbReference>
<comment type="function">
    <text evidence="1">Functions as an U snRNP-specific nuclear import adapter. Involved in the trimethylguanosine (m3G)-cap-dependent nuclear import of U snRNPs. Binds specifically to the terminal m3G-cap U snRNAs.</text>
</comment>
<evidence type="ECO:0000256" key="2">
    <source>
        <dbReference type="ARBA" id="ARBA00004123"/>
    </source>
</evidence>
<dbReference type="Gene3D" id="3.30.470.30">
    <property type="entry name" value="DNA ligase/mRNA capping enzyme"/>
    <property type="match status" value="1"/>
</dbReference>
<evidence type="ECO:0000256" key="3">
    <source>
        <dbReference type="ARBA" id="ARBA00004496"/>
    </source>
</evidence>